<organism evidence="3">
    <name type="scientific">freshwater metagenome</name>
    <dbReference type="NCBI Taxonomy" id="449393"/>
    <lineage>
        <taxon>unclassified sequences</taxon>
        <taxon>metagenomes</taxon>
        <taxon>ecological metagenomes</taxon>
    </lineage>
</organism>
<accession>A0A6J6KBD9</accession>
<evidence type="ECO:0000313" key="3">
    <source>
        <dbReference type="EMBL" id="CAB4645605.1"/>
    </source>
</evidence>
<dbReference type="EMBL" id="CAEZWM010000004">
    <property type="protein sequence ID" value="CAB4645605.1"/>
    <property type="molecule type" value="Genomic_DNA"/>
</dbReference>
<dbReference type="PANTHER" id="PTHR23131:SF4">
    <property type="entry name" value="METALLO-BETA-LACTAMASE SUPERFAMILY POTEIN"/>
    <property type="match status" value="1"/>
</dbReference>
<dbReference type="InterPro" id="IPR001279">
    <property type="entry name" value="Metallo-B-lactamas"/>
</dbReference>
<proteinExistence type="predicted"/>
<dbReference type="InterPro" id="IPR036866">
    <property type="entry name" value="RibonucZ/Hydroxyglut_hydro"/>
</dbReference>
<evidence type="ECO:0000313" key="4">
    <source>
        <dbReference type="EMBL" id="CAB4789313.1"/>
    </source>
</evidence>
<dbReference type="InterPro" id="IPR050662">
    <property type="entry name" value="Sec-metab_biosynth-thioest"/>
</dbReference>
<sequence length="402" mass="44341">MTHSHGRSGEENPASIEEERVSPPKRLPKQEQEQASETILEVSPGVIRMQLPIWLPGLGHVNMYGLMDDRGIAVVDPGLPGPKSWKTLKARLKSAGFRVKDVHTVIVTHSHPDHFGAAGRIRKESGGELIAHRAFTTWSLDRNGHTLSELEADRIEQEAIDEALAYNGESFEELPSLGASDEITTSEQRQSVPWGGPTAWGGSQHPDLPMKQRFRMRAQRLLFSPPDPTRRVRHGSPLTLGGREWQVVHTPGHTLDHLCLWDADGGVLLSGDHVLPTITPHVAGSAVGDSLRSYLATLDLVAHLPNVKLGLPAHGHPFTDVPGRVEAIKEHHAERMETLHLASVAVGAASVERLSHEVFPERHWGVMAESETFAHLEHLRRDGLTERWDDNGVMIYRSAPVS</sequence>
<gene>
    <name evidence="3" type="ORF">UFOPK2242_00103</name>
    <name evidence="4" type="ORF">UFOPK2925_01317</name>
</gene>
<feature type="domain" description="Metallo-beta-lactamase" evidence="2">
    <location>
        <begin position="60"/>
        <end position="314"/>
    </location>
</feature>
<dbReference type="Gene3D" id="3.60.15.10">
    <property type="entry name" value="Ribonuclease Z/Hydroxyacylglutathione hydrolase-like"/>
    <property type="match status" value="1"/>
</dbReference>
<evidence type="ECO:0000259" key="2">
    <source>
        <dbReference type="SMART" id="SM00849"/>
    </source>
</evidence>
<feature type="region of interest" description="Disordered" evidence="1">
    <location>
        <begin position="1"/>
        <end position="38"/>
    </location>
</feature>
<dbReference type="Pfam" id="PF00753">
    <property type="entry name" value="Lactamase_B"/>
    <property type="match status" value="1"/>
</dbReference>
<dbReference type="SMART" id="SM00849">
    <property type="entry name" value="Lactamase_B"/>
    <property type="match status" value="1"/>
</dbReference>
<dbReference type="AlphaFoldDB" id="A0A6J6KBD9"/>
<dbReference type="EMBL" id="CAEZZU010000226">
    <property type="protein sequence ID" value="CAB4789313.1"/>
    <property type="molecule type" value="Genomic_DNA"/>
</dbReference>
<feature type="compositionally biased region" description="Basic and acidic residues" evidence="1">
    <location>
        <begin position="17"/>
        <end position="32"/>
    </location>
</feature>
<dbReference type="SUPFAM" id="SSF56281">
    <property type="entry name" value="Metallo-hydrolase/oxidoreductase"/>
    <property type="match status" value="1"/>
</dbReference>
<dbReference type="PANTHER" id="PTHR23131">
    <property type="entry name" value="ENDORIBONUCLEASE LACTB2"/>
    <property type="match status" value="1"/>
</dbReference>
<name>A0A6J6KBD9_9ZZZZ</name>
<evidence type="ECO:0000256" key="1">
    <source>
        <dbReference type="SAM" id="MobiDB-lite"/>
    </source>
</evidence>
<protein>
    <submittedName>
        <fullName evidence="3">Unannotated protein</fullName>
    </submittedName>
</protein>
<reference evidence="3" key="1">
    <citation type="submission" date="2020-05" db="EMBL/GenBank/DDBJ databases">
        <authorList>
            <person name="Chiriac C."/>
            <person name="Salcher M."/>
            <person name="Ghai R."/>
            <person name="Kavagutti S V."/>
        </authorList>
    </citation>
    <scope>NUCLEOTIDE SEQUENCE</scope>
</reference>